<dbReference type="NCBIfam" id="TIGR01579">
    <property type="entry name" value="MiaB-like-C"/>
    <property type="match status" value="1"/>
</dbReference>
<keyword evidence="9" id="KW-0411">Iron-sulfur</keyword>
<dbReference type="EMBL" id="CP001100">
    <property type="protein sequence ID" value="ACF14176.1"/>
    <property type="molecule type" value="Genomic_DNA"/>
</dbReference>
<dbReference type="GO" id="GO:0032440">
    <property type="term" value="F:2-alkenal reductase [NAD(P)H] activity"/>
    <property type="evidence" value="ECO:0007669"/>
    <property type="project" value="UniProtKB-EC"/>
</dbReference>
<accession>B3QT77</accession>
<dbReference type="InterPro" id="IPR006638">
    <property type="entry name" value="Elp3/MiaA/NifB-like_rSAM"/>
</dbReference>
<reference evidence="12 13" key="1">
    <citation type="submission" date="2008-06" db="EMBL/GenBank/DDBJ databases">
        <title>Complete sequence of Chloroherpeton thalassium ATCC 35110.</title>
        <authorList>
            <consortium name="US DOE Joint Genome Institute"/>
            <person name="Lucas S."/>
            <person name="Copeland A."/>
            <person name="Lapidus A."/>
            <person name="Glavina del Rio T."/>
            <person name="Dalin E."/>
            <person name="Tice H."/>
            <person name="Bruce D."/>
            <person name="Goodwin L."/>
            <person name="Pitluck S."/>
            <person name="Schmutz J."/>
            <person name="Larimer F."/>
            <person name="Land M."/>
            <person name="Hauser L."/>
            <person name="Kyrpides N."/>
            <person name="Mikhailova N."/>
            <person name="Liu Z."/>
            <person name="Li T."/>
            <person name="Zhao F."/>
            <person name="Overmann J."/>
            <person name="Bryant D.A."/>
            <person name="Richardson P."/>
        </authorList>
    </citation>
    <scope>NUCLEOTIDE SEQUENCE [LARGE SCALE GENOMIC DNA]</scope>
    <source>
        <strain evidence="13">ATCC 35110 / GB-78</strain>
    </source>
</reference>
<dbReference type="KEGG" id="cts:Ctha_1719"/>
<dbReference type="FunFam" id="3.40.50.12160:FF:000004">
    <property type="entry name" value="Threonylcarbamoyladenosine tRNA methylthiotransferase MtaB"/>
    <property type="match status" value="1"/>
</dbReference>
<dbReference type="SUPFAM" id="SSF102114">
    <property type="entry name" value="Radical SAM enzymes"/>
    <property type="match status" value="1"/>
</dbReference>
<evidence type="ECO:0000256" key="6">
    <source>
        <dbReference type="ARBA" id="ARBA00022694"/>
    </source>
</evidence>
<dbReference type="PANTHER" id="PTHR11918">
    <property type="entry name" value="RADICAL SAM PROTEINS"/>
    <property type="match status" value="1"/>
</dbReference>
<evidence type="ECO:0000313" key="13">
    <source>
        <dbReference type="Proteomes" id="UP000001208"/>
    </source>
</evidence>
<dbReference type="InterPro" id="IPR006467">
    <property type="entry name" value="MiaB-like_bact"/>
</dbReference>
<dbReference type="InterPro" id="IPR013848">
    <property type="entry name" value="Methylthiotransferase_N"/>
</dbReference>
<dbReference type="GO" id="GO:0046872">
    <property type="term" value="F:metal ion binding"/>
    <property type="evidence" value="ECO:0007669"/>
    <property type="project" value="UniProtKB-KW"/>
</dbReference>
<keyword evidence="2" id="KW-0004">4Fe-4S</keyword>
<dbReference type="SFLD" id="SFLDG01082">
    <property type="entry name" value="B12-binding_domain_containing"/>
    <property type="match status" value="1"/>
</dbReference>
<evidence type="ECO:0000256" key="3">
    <source>
        <dbReference type="ARBA" id="ARBA00022490"/>
    </source>
</evidence>
<evidence type="ECO:0000256" key="4">
    <source>
        <dbReference type="ARBA" id="ARBA00022679"/>
    </source>
</evidence>
<dbReference type="Gene3D" id="3.80.30.20">
    <property type="entry name" value="tm_1862 like domain"/>
    <property type="match status" value="1"/>
</dbReference>
<evidence type="ECO:0000259" key="11">
    <source>
        <dbReference type="PROSITE" id="PS51918"/>
    </source>
</evidence>
<keyword evidence="13" id="KW-1185">Reference proteome</keyword>
<evidence type="ECO:0000256" key="9">
    <source>
        <dbReference type="ARBA" id="ARBA00023014"/>
    </source>
</evidence>
<comment type="cofactor">
    <cofactor evidence="1">
        <name>[4Fe-4S] cluster</name>
        <dbReference type="ChEBI" id="CHEBI:49883"/>
    </cofactor>
</comment>
<dbReference type="InterPro" id="IPR020612">
    <property type="entry name" value="Methylthiotransferase_CS"/>
</dbReference>
<evidence type="ECO:0000256" key="1">
    <source>
        <dbReference type="ARBA" id="ARBA00001966"/>
    </source>
</evidence>
<sequence>MKKVTTYTLGCKLNYSETASLAEQFLKQGYELVSFGEKADLTIINTCSVTENANQKCRQAVRRALKKSPESFVVVLGCYAQLEPEALASIDGVDLVLGAQEKFNLTHFVPSDLEKNGEAKIYVSDIYLHDGFDAAHSITLQTNAELRTRAYLKIQDGCDYSCAFCTIPMARGASRSQAVAETVRQAETLLQAGYQEIVLTGVNVGDYGTPAGENLLDLLKALKAVPVPRIRISSIEPNLVSSELIAFIANSNQVLPHFHMPLQSGSDEMLRGMRRRYLRSLYRERILEIKSLMPAACIGADVIVGFPGESDANFQETYQFLESLPVSYLHVFTFFRTT</sequence>
<evidence type="ECO:0000259" key="10">
    <source>
        <dbReference type="PROSITE" id="PS51449"/>
    </source>
</evidence>
<dbReference type="Pfam" id="PF00919">
    <property type="entry name" value="UPF0004"/>
    <property type="match status" value="1"/>
</dbReference>
<organism evidence="12 13">
    <name type="scientific">Chloroherpeton thalassium (strain ATCC 35110 / GB-78)</name>
    <dbReference type="NCBI Taxonomy" id="517418"/>
    <lineage>
        <taxon>Bacteria</taxon>
        <taxon>Pseudomonadati</taxon>
        <taxon>Chlorobiota</taxon>
        <taxon>Chlorobiia</taxon>
        <taxon>Chlorobiales</taxon>
        <taxon>Chloroherpetonaceae</taxon>
        <taxon>Chloroherpeton</taxon>
    </lineage>
</organism>
<evidence type="ECO:0000256" key="7">
    <source>
        <dbReference type="ARBA" id="ARBA00022723"/>
    </source>
</evidence>
<dbReference type="NCBIfam" id="TIGR00089">
    <property type="entry name" value="MiaB/RimO family radical SAM methylthiotransferase"/>
    <property type="match status" value="1"/>
</dbReference>
<dbReference type="HOGENOM" id="CLU_018697_1_0_10"/>
<dbReference type="InterPro" id="IPR038135">
    <property type="entry name" value="Methylthiotransferase_N_sf"/>
</dbReference>
<dbReference type="PROSITE" id="PS01278">
    <property type="entry name" value="MTTASE_RADICAL"/>
    <property type="match status" value="1"/>
</dbReference>
<dbReference type="RefSeq" id="WP_012500260.1">
    <property type="nucleotide sequence ID" value="NC_011026.1"/>
</dbReference>
<dbReference type="InterPro" id="IPR007197">
    <property type="entry name" value="rSAM"/>
</dbReference>
<dbReference type="Pfam" id="PF04055">
    <property type="entry name" value="Radical_SAM"/>
    <property type="match status" value="1"/>
</dbReference>
<dbReference type="SFLD" id="SFLDS00029">
    <property type="entry name" value="Radical_SAM"/>
    <property type="match status" value="1"/>
</dbReference>
<feature type="domain" description="MTTase N-terminal" evidence="10">
    <location>
        <begin position="2"/>
        <end position="114"/>
    </location>
</feature>
<dbReference type="PROSITE" id="PS51449">
    <property type="entry name" value="MTTASE_N"/>
    <property type="match status" value="1"/>
</dbReference>
<protein>
    <submittedName>
        <fullName evidence="12">RNA modification enzyme, MiaB family</fullName>
        <ecNumber evidence="12">1.3.1.74</ecNumber>
    </submittedName>
</protein>
<dbReference type="eggNOG" id="COG0621">
    <property type="taxonomic scope" value="Bacteria"/>
</dbReference>
<keyword evidence="12" id="KW-0560">Oxidoreductase</keyword>
<gene>
    <name evidence="12" type="ordered locus">Ctha_1719</name>
</gene>
<dbReference type="PANTHER" id="PTHR11918:SF45">
    <property type="entry name" value="THREONYLCARBAMOYLADENOSINE TRNA METHYLTHIOTRANSFERASE"/>
    <property type="match status" value="1"/>
</dbReference>
<evidence type="ECO:0000256" key="5">
    <source>
        <dbReference type="ARBA" id="ARBA00022691"/>
    </source>
</evidence>
<keyword evidence="8" id="KW-0408">Iron</keyword>
<dbReference type="GO" id="GO:0051539">
    <property type="term" value="F:4 iron, 4 sulfur cluster binding"/>
    <property type="evidence" value="ECO:0007669"/>
    <property type="project" value="UniProtKB-KW"/>
</dbReference>
<dbReference type="STRING" id="517418.Ctha_1719"/>
<dbReference type="InterPro" id="IPR023404">
    <property type="entry name" value="rSAM_horseshoe"/>
</dbReference>
<evidence type="ECO:0000313" key="12">
    <source>
        <dbReference type="EMBL" id="ACF14176.1"/>
    </source>
</evidence>
<evidence type="ECO:0000256" key="2">
    <source>
        <dbReference type="ARBA" id="ARBA00022485"/>
    </source>
</evidence>
<keyword evidence="3" id="KW-0963">Cytoplasm</keyword>
<dbReference type="SMART" id="SM00729">
    <property type="entry name" value="Elp3"/>
    <property type="match status" value="1"/>
</dbReference>
<dbReference type="GO" id="GO:0035598">
    <property type="term" value="F:tRNA (N(6)-L-threonylcarbamoyladenosine(37)-C(2))-methylthiotransferase activity"/>
    <property type="evidence" value="ECO:0007669"/>
    <property type="project" value="TreeGrafter"/>
</dbReference>
<dbReference type="AlphaFoldDB" id="B3QT77"/>
<feature type="domain" description="Radical SAM core" evidence="11">
    <location>
        <begin position="144"/>
        <end position="338"/>
    </location>
</feature>
<dbReference type="Proteomes" id="UP000001208">
    <property type="component" value="Chromosome"/>
</dbReference>
<keyword evidence="4" id="KW-0808">Transferase</keyword>
<proteinExistence type="predicted"/>
<keyword evidence="5" id="KW-0949">S-adenosyl-L-methionine</keyword>
<dbReference type="InterPro" id="IPR058240">
    <property type="entry name" value="rSAM_sf"/>
</dbReference>
<dbReference type="InterPro" id="IPR005839">
    <property type="entry name" value="Methylthiotransferase"/>
</dbReference>
<name>B3QT77_CHLT3</name>
<keyword evidence="7" id="KW-0479">Metal-binding</keyword>
<keyword evidence="6" id="KW-0819">tRNA processing</keyword>
<dbReference type="Gene3D" id="3.40.50.12160">
    <property type="entry name" value="Methylthiotransferase, N-terminal domain"/>
    <property type="match status" value="1"/>
</dbReference>
<evidence type="ECO:0000256" key="8">
    <source>
        <dbReference type="ARBA" id="ARBA00023004"/>
    </source>
</evidence>
<dbReference type="PROSITE" id="PS51918">
    <property type="entry name" value="RADICAL_SAM"/>
    <property type="match status" value="1"/>
</dbReference>
<dbReference type="EC" id="1.3.1.74" evidence="12"/>